<keyword evidence="2" id="KW-1185">Reference proteome</keyword>
<accession>A0A2S7IU16</accession>
<gene>
    <name evidence="1" type="ORF">C3731_21735</name>
</gene>
<protein>
    <submittedName>
        <fullName evidence="1">Uncharacterized protein</fullName>
    </submittedName>
</protein>
<evidence type="ECO:0000313" key="1">
    <source>
        <dbReference type="EMBL" id="PQA71507.1"/>
    </source>
</evidence>
<evidence type="ECO:0000313" key="2">
    <source>
        <dbReference type="Proteomes" id="UP000238493"/>
    </source>
</evidence>
<dbReference type="EMBL" id="PTRC01000151">
    <property type="protein sequence ID" value="PQA71507.1"/>
    <property type="molecule type" value="Genomic_DNA"/>
</dbReference>
<dbReference type="Gene3D" id="3.40.430.10">
    <property type="entry name" value="Dihydrofolate Reductase, subunit A"/>
    <property type="match status" value="1"/>
</dbReference>
<organism evidence="1 2">
    <name type="scientific">Brucella oryzae</name>
    <dbReference type="NCBI Taxonomy" id="335286"/>
    <lineage>
        <taxon>Bacteria</taxon>
        <taxon>Pseudomonadati</taxon>
        <taxon>Pseudomonadota</taxon>
        <taxon>Alphaproteobacteria</taxon>
        <taxon>Hyphomicrobiales</taxon>
        <taxon>Brucellaceae</taxon>
        <taxon>Brucella/Ochrobactrum group</taxon>
        <taxon>Brucella</taxon>
    </lineage>
</organism>
<name>A0A2S7IU16_9HYPH</name>
<dbReference type="Proteomes" id="UP000238493">
    <property type="component" value="Unassembled WGS sequence"/>
</dbReference>
<comment type="caution">
    <text evidence="1">The sequence shown here is derived from an EMBL/GenBank/DDBJ whole genome shotgun (WGS) entry which is preliminary data.</text>
</comment>
<proteinExistence type="predicted"/>
<dbReference type="AlphaFoldDB" id="A0A2S7IU16"/>
<sequence>MVDEVRLLIYRVVLGNGKRLLDGQSMPSAFKLFSSTTSHRGVIISKYQLSDDLKTASFEMENNS</sequence>
<reference evidence="1 2" key="1">
    <citation type="submission" date="2018-02" db="EMBL/GenBank/DDBJ databases">
        <title>Draft genome sequence of Ochrobactrum oryzae found in Brazil.</title>
        <authorList>
            <person name="Cerdeira L."/>
            <person name="Andrade F."/>
            <person name="Zacariotto T."/>
            <person name="Barbosa B."/>
            <person name="Santos S."/>
            <person name="Cassetari V."/>
            <person name="Lincopan N."/>
        </authorList>
    </citation>
    <scope>NUCLEOTIDE SEQUENCE [LARGE SCALE GENOMIC DNA]</scope>
    <source>
        <strain evidence="1 2">OA447</strain>
    </source>
</reference>
<dbReference type="InterPro" id="IPR024072">
    <property type="entry name" value="DHFR-like_dom_sf"/>
</dbReference>